<dbReference type="GO" id="GO:0016740">
    <property type="term" value="F:transferase activity"/>
    <property type="evidence" value="ECO:0007669"/>
    <property type="project" value="UniProtKB-KW"/>
</dbReference>
<proteinExistence type="predicted"/>
<dbReference type="AlphaFoldDB" id="A0A377XBP6"/>
<dbReference type="Proteomes" id="UP000254340">
    <property type="component" value="Unassembled WGS sequence"/>
</dbReference>
<evidence type="ECO:0000313" key="3">
    <source>
        <dbReference type="Proteomes" id="UP000254340"/>
    </source>
</evidence>
<gene>
    <name evidence="2" type="ORF">NCTC5047_00232</name>
</gene>
<protein>
    <submittedName>
        <fullName evidence="2">Bifunctional putative acetyl-CoA:acetoacetyl-CoA transferase: alpha subunit/beta subunit</fullName>
    </submittedName>
</protein>
<dbReference type="InterPro" id="IPR005777">
    <property type="entry name" value="MadA"/>
</dbReference>
<reference evidence="2 3" key="1">
    <citation type="submission" date="2018-06" db="EMBL/GenBank/DDBJ databases">
        <authorList>
            <consortium name="Pathogen Informatics"/>
            <person name="Doyle S."/>
        </authorList>
    </citation>
    <scope>NUCLEOTIDE SEQUENCE [LARGE SCALE GENOMIC DNA]</scope>
    <source>
        <strain evidence="2 3">NCTC5047</strain>
    </source>
</reference>
<evidence type="ECO:0000256" key="1">
    <source>
        <dbReference type="SAM" id="MobiDB-lite"/>
    </source>
</evidence>
<name>A0A377XBP6_KLEPN</name>
<evidence type="ECO:0000313" key="2">
    <source>
        <dbReference type="EMBL" id="STT72550.1"/>
    </source>
</evidence>
<sequence length="231" mass="25820">MNAEQTTGRVWNRRRTEKQRRLAEANMPGKVIPTDQLVSVLENLLAPGDRVVLEGNNQKQADFLSRMLAEVNPQKIHDLHMIMPSVGRSEHLDLFEKGIARKLDFSFSGTQSLRISQLLEDGLLEIGAIHTYIELYSRLYVDLSPNVALIAGYKADRKGNLYTGPSTEDTPALVEAAAFHDGIVIAQVNELVDDECDLPRVDIPRLVDRLRGGCRQAVLYRTALHPRSAPN</sequence>
<dbReference type="PANTHER" id="PTHR43293">
    <property type="entry name" value="ACETATE COA-TRANSFERASE YDIF"/>
    <property type="match status" value="1"/>
</dbReference>
<dbReference type="EMBL" id="UGLH01000004">
    <property type="protein sequence ID" value="STT72550.1"/>
    <property type="molecule type" value="Genomic_DNA"/>
</dbReference>
<dbReference type="Pfam" id="PF16957">
    <property type="entry name" value="Mal_decarbox_Al"/>
    <property type="match status" value="1"/>
</dbReference>
<accession>A0A377XBP6</accession>
<dbReference type="SUPFAM" id="SSF100950">
    <property type="entry name" value="NagB/RpiA/CoA transferase-like"/>
    <property type="match status" value="1"/>
</dbReference>
<keyword evidence="2" id="KW-0808">Transferase</keyword>
<feature type="region of interest" description="Disordered" evidence="1">
    <location>
        <begin position="1"/>
        <end position="20"/>
    </location>
</feature>
<dbReference type="InterPro" id="IPR037171">
    <property type="entry name" value="NagB/RpiA_transferase-like"/>
</dbReference>
<dbReference type="PANTHER" id="PTHR43293:SF2">
    <property type="entry name" value="MALONATE DECARBOXYLASE ALPHA SUBUNIT"/>
    <property type="match status" value="1"/>
</dbReference>
<dbReference type="Gene3D" id="3.40.1080.10">
    <property type="entry name" value="Glutaconate Coenzyme A-transferase"/>
    <property type="match status" value="1"/>
</dbReference>
<organism evidence="2 3">
    <name type="scientific">Klebsiella pneumoniae</name>
    <dbReference type="NCBI Taxonomy" id="573"/>
    <lineage>
        <taxon>Bacteria</taxon>
        <taxon>Pseudomonadati</taxon>
        <taxon>Pseudomonadota</taxon>
        <taxon>Gammaproteobacteria</taxon>
        <taxon>Enterobacterales</taxon>
        <taxon>Enterobacteriaceae</taxon>
        <taxon>Klebsiella/Raoultella group</taxon>
        <taxon>Klebsiella</taxon>
        <taxon>Klebsiella pneumoniae complex</taxon>
    </lineage>
</organism>